<protein>
    <recommendedName>
        <fullName evidence="1">Lipoyl-binding domain-containing protein</fullName>
    </recommendedName>
</protein>
<dbReference type="AlphaFoldDB" id="A0A8J7K9K3"/>
<dbReference type="EMBL" id="JADFUA010000001">
    <property type="protein sequence ID" value="MBE9608269.1"/>
    <property type="molecule type" value="Genomic_DNA"/>
</dbReference>
<dbReference type="InterPro" id="IPR000089">
    <property type="entry name" value="Biotin_lipoyl"/>
</dbReference>
<evidence type="ECO:0000313" key="2">
    <source>
        <dbReference type="EMBL" id="MBE9608269.1"/>
    </source>
</evidence>
<accession>A0A8J7K9K3</accession>
<dbReference type="Proteomes" id="UP000604481">
    <property type="component" value="Unassembled WGS sequence"/>
</dbReference>
<dbReference type="RefSeq" id="WP_194114763.1">
    <property type="nucleotide sequence ID" value="NZ_JADFUA010000001.1"/>
</dbReference>
<sequence>MDAYTTHLICAPELTEPALVLRINASSGEAVAADTPLVHLLCAGEELRVAAPDDGVLGQVMVRVGDAVHGGDLLLMMEIIEESTQLYPLQEEEAVFAPACQLPPRSSVPGALATDELRVTRAAATLAARMGVDLGLVAAPGVLIDEAAVFAFVRQQLQG</sequence>
<dbReference type="SUPFAM" id="SSF51230">
    <property type="entry name" value="Single hybrid motif"/>
    <property type="match status" value="1"/>
</dbReference>
<dbReference type="InterPro" id="IPR011053">
    <property type="entry name" value="Single_hybrid_motif"/>
</dbReference>
<evidence type="ECO:0000313" key="3">
    <source>
        <dbReference type="Proteomes" id="UP000604481"/>
    </source>
</evidence>
<organism evidence="2 3">
    <name type="scientific">Chitinilyticum piscinae</name>
    <dbReference type="NCBI Taxonomy" id="2866724"/>
    <lineage>
        <taxon>Bacteria</taxon>
        <taxon>Pseudomonadati</taxon>
        <taxon>Pseudomonadota</taxon>
        <taxon>Betaproteobacteria</taxon>
        <taxon>Neisseriales</taxon>
        <taxon>Chitinibacteraceae</taxon>
        <taxon>Chitinilyticum</taxon>
    </lineage>
</organism>
<feature type="domain" description="Lipoyl-binding" evidence="1">
    <location>
        <begin position="16"/>
        <end position="76"/>
    </location>
</feature>
<gene>
    <name evidence="2" type="ORF">INR99_02800</name>
</gene>
<proteinExistence type="predicted"/>
<dbReference type="Pfam" id="PF00364">
    <property type="entry name" value="Biotin_lipoyl"/>
    <property type="match status" value="1"/>
</dbReference>
<comment type="caution">
    <text evidence="2">The sequence shown here is derived from an EMBL/GenBank/DDBJ whole genome shotgun (WGS) entry which is preliminary data.</text>
</comment>
<evidence type="ECO:0000259" key="1">
    <source>
        <dbReference type="Pfam" id="PF00364"/>
    </source>
</evidence>
<dbReference type="Gene3D" id="2.40.50.100">
    <property type="match status" value="1"/>
</dbReference>
<name>A0A8J7K9K3_9NEIS</name>
<reference evidence="2 3" key="1">
    <citation type="submission" date="2020-10" db="EMBL/GenBank/DDBJ databases">
        <title>The genome sequence of Chitinilyticum litopenaei 4Y14.</title>
        <authorList>
            <person name="Liu Y."/>
        </authorList>
    </citation>
    <scope>NUCLEOTIDE SEQUENCE [LARGE SCALE GENOMIC DNA]</scope>
    <source>
        <strain evidence="2 3">4Y14</strain>
    </source>
</reference>
<keyword evidence="3" id="KW-1185">Reference proteome</keyword>